<reference evidence="3 4" key="1">
    <citation type="journal article" date="2013" name="Genome Announc.">
        <title>Draft Genome Sequence of Strain JLT2015T, Belonging to the Family Sphingomonadaceae of the Alphaproteobacteria.</title>
        <authorList>
            <person name="Tang K."/>
            <person name="Liu K."/>
            <person name="Li S."/>
            <person name="Jiao N."/>
        </authorList>
    </citation>
    <scope>NUCLEOTIDE SEQUENCE [LARGE SCALE GENOMIC DNA]</scope>
    <source>
        <strain evidence="3 4">JLT2015</strain>
    </source>
</reference>
<evidence type="ECO:0000259" key="2">
    <source>
        <dbReference type="Pfam" id="PF11412"/>
    </source>
</evidence>
<evidence type="ECO:0000313" key="4">
    <source>
        <dbReference type="Proteomes" id="UP000011717"/>
    </source>
</evidence>
<dbReference type="AlphaFoldDB" id="M2U1J3"/>
<feature type="domain" description="Thiol:disulfide interchange protein DsbD N-terminal" evidence="2">
    <location>
        <begin position="31"/>
        <end position="143"/>
    </location>
</feature>
<accession>M2U1J3</accession>
<dbReference type="EMBL" id="AMRV01000014">
    <property type="protein sequence ID" value="EMD81837.1"/>
    <property type="molecule type" value="Genomic_DNA"/>
</dbReference>
<comment type="caution">
    <text evidence="3">The sequence shown here is derived from an EMBL/GenBank/DDBJ whole genome shotgun (WGS) entry which is preliminary data.</text>
</comment>
<protein>
    <submittedName>
        <fullName evidence="3">Thiol:disulfide interchange protein</fullName>
    </submittedName>
</protein>
<gene>
    <name evidence="3" type="ORF">C725_2819</name>
</gene>
<organism evidence="3 4">
    <name type="scientific">Pacificimonas flava</name>
    <dbReference type="NCBI Taxonomy" id="1234595"/>
    <lineage>
        <taxon>Bacteria</taxon>
        <taxon>Pseudomonadati</taxon>
        <taxon>Pseudomonadota</taxon>
        <taxon>Alphaproteobacteria</taxon>
        <taxon>Sphingomonadales</taxon>
        <taxon>Sphingosinicellaceae</taxon>
        <taxon>Pacificimonas</taxon>
    </lineage>
</organism>
<proteinExistence type="predicted"/>
<dbReference type="Pfam" id="PF11412">
    <property type="entry name" value="DsbD_N"/>
    <property type="match status" value="1"/>
</dbReference>
<dbReference type="Proteomes" id="UP000011717">
    <property type="component" value="Unassembled WGS sequence"/>
</dbReference>
<feature type="region of interest" description="Disordered" evidence="1">
    <location>
        <begin position="256"/>
        <end position="286"/>
    </location>
</feature>
<sequence>MLAALPGVISAPAAAQAAHIDASIHAESAAPRPGTTTRIAIRMAPESGWHGYWSNPGDSGLPAEADWTLPNGVEVGALRHPAPALLELAGLASYVHKGAYTLLADLTLDDDIAPGAALPLRVDMSWLACSDTLCVPERASLALQLTAGDGSADSASASLFHAAEAALPQAGAAQADVARDGPDWRFTVTGVRDVTASSARLYPAEDGWFTASSPQHIARTDDGWQITVLHPPIPRRAPFAASLPMAAAAMPLPPVDPLRPSRWPMPRRPRRLRQTPPQRPPSRPLRSLYLPRRFHQPLATIPARYGWRSPVRYWAGCCSI</sequence>
<evidence type="ECO:0000313" key="3">
    <source>
        <dbReference type="EMBL" id="EMD81837.1"/>
    </source>
</evidence>
<keyword evidence="4" id="KW-1185">Reference proteome</keyword>
<dbReference type="InterPro" id="IPR028250">
    <property type="entry name" value="DsbDN"/>
</dbReference>
<name>M2U1J3_9SPHN</name>
<evidence type="ECO:0000256" key="1">
    <source>
        <dbReference type="SAM" id="MobiDB-lite"/>
    </source>
</evidence>